<accession>A0A059E519</accession>
<comment type="caution">
    <text evidence="2">The sequence shown here is derived from an EMBL/GenBank/DDBJ whole genome shotgun (WGS) entry which is preliminary data.</text>
</comment>
<dbReference type="PATRIC" id="fig|1280948.3.peg.1218"/>
<keyword evidence="1" id="KW-0472">Membrane</keyword>
<evidence type="ECO:0000256" key="1">
    <source>
        <dbReference type="SAM" id="Phobius"/>
    </source>
</evidence>
<protein>
    <submittedName>
        <fullName evidence="2">Uncharacterized protein</fullName>
    </submittedName>
</protein>
<dbReference type="EMBL" id="AWFH01000007">
    <property type="protein sequence ID" value="KCZ63024.1"/>
    <property type="molecule type" value="Genomic_DNA"/>
</dbReference>
<proteinExistence type="predicted"/>
<keyword evidence="1" id="KW-1133">Transmembrane helix</keyword>
<sequence length="406" mass="44815">MEDIQSSLIGPEQIRGYVGGYSDQAINQRIRVHEKLRNELRSLSMEDCLQPALLASLNLDVHFHSKARIFSLYRDGRISRTELGRQIDEEIDRYEAINAQLLLDNKDHLVRIKLELKGLAIGYIQDALIDAGFAVKRSKQFDLATARALNSFILALQKDKDYWGQGWSDPADGRYTEKFSRHIHSKLAGRSNNLIVIRAVDALDFLMEQDALPKAIARTSSPLSPFNKYSTQDRPVVAPPRGAPVIDERGLQRYPVSPSGKGDESGDKIVAALFIPAFQGFALEWADEIYCEFVFEGDFLPCQEDAKTLIEGYENEYGWLAIASNIVGVLLSPAGLIFVFFLAGTTKSSWEAFKGGFTAEAIEGGLSAAGIYNTHGAFPGGEYFVLMTAAAGLVTGIVAASRVKRK</sequence>
<evidence type="ECO:0000313" key="3">
    <source>
        <dbReference type="Proteomes" id="UP000024547"/>
    </source>
</evidence>
<dbReference type="AlphaFoldDB" id="A0A059E519"/>
<organism evidence="2 3">
    <name type="scientific">Hyphomonas atlantica</name>
    <dbReference type="NCBI Taxonomy" id="1280948"/>
    <lineage>
        <taxon>Bacteria</taxon>
        <taxon>Pseudomonadati</taxon>
        <taxon>Pseudomonadota</taxon>
        <taxon>Alphaproteobacteria</taxon>
        <taxon>Hyphomonadales</taxon>
        <taxon>Hyphomonadaceae</taxon>
        <taxon>Hyphomonas</taxon>
    </lineage>
</organism>
<name>A0A059E519_9PROT</name>
<keyword evidence="3" id="KW-1185">Reference proteome</keyword>
<feature type="transmembrane region" description="Helical" evidence="1">
    <location>
        <begin position="317"/>
        <end position="343"/>
    </location>
</feature>
<keyword evidence="1" id="KW-0812">Transmembrane</keyword>
<feature type="transmembrane region" description="Helical" evidence="1">
    <location>
        <begin position="383"/>
        <end position="403"/>
    </location>
</feature>
<dbReference type="STRING" id="1280948.HY36_14930"/>
<gene>
    <name evidence="2" type="ORF">HY36_14930</name>
</gene>
<reference evidence="2 3" key="1">
    <citation type="journal article" date="2014" name="Antonie Van Leeuwenhoek">
        <title>Hyphomonas beringensis sp. nov. and Hyphomonas chukchiensis sp. nov., isolated from surface seawater of the Bering Sea and Chukchi Sea.</title>
        <authorList>
            <person name="Li C."/>
            <person name="Lai Q."/>
            <person name="Li G."/>
            <person name="Dong C."/>
            <person name="Wang J."/>
            <person name="Liao Y."/>
            <person name="Shao Z."/>
        </authorList>
    </citation>
    <scope>NUCLEOTIDE SEQUENCE [LARGE SCALE GENOMIC DNA]</scope>
    <source>
        <strain evidence="2 3">22II1-22F38</strain>
    </source>
</reference>
<dbReference type="Proteomes" id="UP000024547">
    <property type="component" value="Unassembled WGS sequence"/>
</dbReference>
<evidence type="ECO:0000313" key="2">
    <source>
        <dbReference type="EMBL" id="KCZ63024.1"/>
    </source>
</evidence>